<dbReference type="SUPFAM" id="SSF57924">
    <property type="entry name" value="Inhibitor of apoptosis (IAP) repeat"/>
    <property type="match status" value="2"/>
</dbReference>
<organism evidence="8 9">
    <name type="scientific">Exaiptasia diaphana</name>
    <name type="common">Tropical sea anemone</name>
    <name type="synonym">Aiptasia pulchella</name>
    <dbReference type="NCBI Taxonomy" id="2652724"/>
    <lineage>
        <taxon>Eukaryota</taxon>
        <taxon>Metazoa</taxon>
        <taxon>Cnidaria</taxon>
        <taxon>Anthozoa</taxon>
        <taxon>Hexacorallia</taxon>
        <taxon>Actiniaria</taxon>
        <taxon>Aiptasiidae</taxon>
        <taxon>Exaiptasia</taxon>
    </lineage>
</organism>
<proteinExistence type="inferred from homology"/>
<feature type="region of interest" description="Disordered" evidence="6">
    <location>
        <begin position="596"/>
        <end position="626"/>
    </location>
</feature>
<dbReference type="GO" id="GO:0031398">
    <property type="term" value="P:positive regulation of protein ubiquitination"/>
    <property type="evidence" value="ECO:0007669"/>
    <property type="project" value="TreeGrafter"/>
</dbReference>
<dbReference type="CDD" id="cd16713">
    <property type="entry name" value="RING-HC_BIRC2_3_7"/>
    <property type="match status" value="1"/>
</dbReference>
<dbReference type="Pfam" id="PF13920">
    <property type="entry name" value="zf-C3HC4_3"/>
    <property type="match status" value="1"/>
</dbReference>
<evidence type="ECO:0000313" key="9">
    <source>
        <dbReference type="Proteomes" id="UP000887567"/>
    </source>
</evidence>
<dbReference type="OrthoDB" id="774873at2759"/>
<protein>
    <recommendedName>
        <fullName evidence="7">RING-type domain-containing protein</fullName>
    </recommendedName>
</protein>
<keyword evidence="4" id="KW-0862">Zinc</keyword>
<feature type="domain" description="RING-type" evidence="7">
    <location>
        <begin position="636"/>
        <end position="671"/>
    </location>
</feature>
<evidence type="ECO:0000256" key="1">
    <source>
        <dbReference type="ARBA" id="ARBA00006672"/>
    </source>
</evidence>
<dbReference type="AlphaFoldDB" id="A0A913Y3N8"/>
<dbReference type="Pfam" id="PF00653">
    <property type="entry name" value="BIR"/>
    <property type="match status" value="2"/>
</dbReference>
<sequence>MASLSNSSSHSPFSSYNSFEQARINSFLNNMLQFDGNCTEVDDEMASAGKRFETFKTWPETSPMKPIDLINAGFYYTGSGDEVRCFSCDLQLKGWKFGDDPFDEHRKIRANCKFVIEYEREKLGVTCNPVPASDPPTGSVGGSRLEGHSRNPYFGSQSIISDPSYQTGYMQQQHYPVYNEPYQHSSSNLSNVTSSTGVFVTSQYPRRTRPVLQTPEQFTVRPSYLETQQPSTLSVNYTRVTPGYQESIEPTINPSTQQTAPNISTTLPSYSRMPLHYQESMQPLFAHGSVRNMDIPVLSPVLQHVPSVHVRTEDTHHTTSQTDLESIHHRLATFIDWPEDCPVKPWELAAAGFFYMGTGDNVRCYKCKVALRNWEPDDTPWAEHTRWSPDCPLVKEHEEHPRMPVEDQEQTTQRVQPTPVISNIPRLQEFANTFMQPLPSHETVTTAVAQSENQPCYEGRGNISSEENQQHIYTSSSENMVRPLNSNTPAAAGITKLQSSLSDSDLARVMEMGFTREDIKNAIATQTERTGSGFVRLHDLMQALLDDSRANSPPPLQGQITNPSESQQTTETQCSPTDPSQIQFATSHSFSFDTSNFGPKRSLRRSNSAPPNASSNTASSEPVRDLDSMQEERLICKICMDAEVGVVFIPCGHISCCPPCASGLDLCPMCRKPIQQVVRTFLS</sequence>
<dbReference type="GO" id="GO:0005737">
    <property type="term" value="C:cytoplasm"/>
    <property type="evidence" value="ECO:0007669"/>
    <property type="project" value="TreeGrafter"/>
</dbReference>
<dbReference type="Gene3D" id="3.30.40.10">
    <property type="entry name" value="Zinc/RING finger domain, C3HC4 (zinc finger)"/>
    <property type="match status" value="1"/>
</dbReference>
<dbReference type="InterPro" id="IPR001370">
    <property type="entry name" value="BIR_rpt"/>
</dbReference>
<evidence type="ECO:0000313" key="8">
    <source>
        <dbReference type="EnsemblMetazoa" id="XP_020914256.1"/>
    </source>
</evidence>
<dbReference type="CDD" id="cd00022">
    <property type="entry name" value="BIR"/>
    <property type="match status" value="2"/>
</dbReference>
<dbReference type="KEGG" id="epa:110251845"/>
<dbReference type="PANTHER" id="PTHR10044:SF139">
    <property type="entry name" value="DEATH-ASSOCIATED INHIBITOR OF APOPTOSIS 2"/>
    <property type="match status" value="1"/>
</dbReference>
<dbReference type="GO" id="GO:0005634">
    <property type="term" value="C:nucleus"/>
    <property type="evidence" value="ECO:0007669"/>
    <property type="project" value="TreeGrafter"/>
</dbReference>
<dbReference type="Proteomes" id="UP000887567">
    <property type="component" value="Unplaced"/>
</dbReference>
<dbReference type="GO" id="GO:0043066">
    <property type="term" value="P:negative regulation of apoptotic process"/>
    <property type="evidence" value="ECO:0007669"/>
    <property type="project" value="TreeGrafter"/>
</dbReference>
<evidence type="ECO:0000256" key="5">
    <source>
        <dbReference type="PROSITE-ProRule" id="PRU00175"/>
    </source>
</evidence>
<dbReference type="PANTHER" id="PTHR10044">
    <property type="entry name" value="INHIBITOR OF APOPTOSIS"/>
    <property type="match status" value="1"/>
</dbReference>
<evidence type="ECO:0000259" key="7">
    <source>
        <dbReference type="PROSITE" id="PS50089"/>
    </source>
</evidence>
<dbReference type="InterPro" id="IPR001841">
    <property type="entry name" value="Znf_RING"/>
</dbReference>
<evidence type="ECO:0000256" key="2">
    <source>
        <dbReference type="ARBA" id="ARBA00022723"/>
    </source>
</evidence>
<dbReference type="SMART" id="SM00238">
    <property type="entry name" value="BIR"/>
    <property type="match status" value="2"/>
</dbReference>
<dbReference type="OMA" id="FSCNVEM"/>
<evidence type="ECO:0000256" key="4">
    <source>
        <dbReference type="ARBA" id="ARBA00022833"/>
    </source>
</evidence>
<feature type="compositionally biased region" description="Low complexity" evidence="6">
    <location>
        <begin position="606"/>
        <end position="621"/>
    </location>
</feature>
<feature type="region of interest" description="Disordered" evidence="6">
    <location>
        <begin position="547"/>
        <end position="580"/>
    </location>
</feature>
<comment type="similarity">
    <text evidence="1">Belongs to the IAP family.</text>
</comment>
<dbReference type="GO" id="GO:0061630">
    <property type="term" value="F:ubiquitin protein ligase activity"/>
    <property type="evidence" value="ECO:0007669"/>
    <property type="project" value="TreeGrafter"/>
</dbReference>
<dbReference type="InterPro" id="IPR050784">
    <property type="entry name" value="IAP"/>
</dbReference>
<dbReference type="InterPro" id="IPR013083">
    <property type="entry name" value="Znf_RING/FYVE/PHD"/>
</dbReference>
<dbReference type="GeneID" id="110251845"/>
<keyword evidence="2" id="KW-0479">Metal-binding</keyword>
<keyword evidence="9" id="KW-1185">Reference proteome</keyword>
<dbReference type="GO" id="GO:0008270">
    <property type="term" value="F:zinc ion binding"/>
    <property type="evidence" value="ECO:0007669"/>
    <property type="project" value="UniProtKB-KW"/>
</dbReference>
<feature type="compositionally biased region" description="Polar residues" evidence="6">
    <location>
        <begin position="558"/>
        <end position="580"/>
    </location>
</feature>
<accession>A0A913Y3N8</accession>
<dbReference type="RefSeq" id="XP_020914256.1">
    <property type="nucleotide sequence ID" value="XM_021058597.2"/>
</dbReference>
<evidence type="ECO:0000256" key="3">
    <source>
        <dbReference type="ARBA" id="ARBA00022771"/>
    </source>
</evidence>
<dbReference type="FunFam" id="1.10.1170.10:FF:000002">
    <property type="entry name" value="Baculoviral IAP repeat containing 7"/>
    <property type="match status" value="1"/>
</dbReference>
<dbReference type="GO" id="GO:0051726">
    <property type="term" value="P:regulation of cell cycle"/>
    <property type="evidence" value="ECO:0007669"/>
    <property type="project" value="TreeGrafter"/>
</dbReference>
<dbReference type="Gene3D" id="1.10.1170.10">
    <property type="entry name" value="Inhibitor Of Apoptosis Protein (2mihbC-IAP-1), Chain A"/>
    <property type="match status" value="2"/>
</dbReference>
<keyword evidence="3 5" id="KW-0863">Zinc-finger</keyword>
<feature type="region of interest" description="Disordered" evidence="6">
    <location>
        <begin position="129"/>
        <end position="148"/>
    </location>
</feature>
<evidence type="ECO:0000256" key="6">
    <source>
        <dbReference type="SAM" id="MobiDB-lite"/>
    </source>
</evidence>
<name>A0A913Y3N8_EXADI</name>
<dbReference type="PROSITE" id="PS50143">
    <property type="entry name" value="BIR_REPEAT_2"/>
    <property type="match status" value="2"/>
</dbReference>
<reference evidence="8" key="1">
    <citation type="submission" date="2022-11" db="UniProtKB">
        <authorList>
            <consortium name="EnsemblMetazoa"/>
        </authorList>
    </citation>
    <scope>IDENTIFICATION</scope>
</reference>
<dbReference type="EnsemblMetazoa" id="XM_021058597.2">
    <property type="protein sequence ID" value="XP_020914256.1"/>
    <property type="gene ID" value="LOC110251845"/>
</dbReference>
<dbReference type="SMART" id="SM00184">
    <property type="entry name" value="RING"/>
    <property type="match status" value="1"/>
</dbReference>
<dbReference type="PROSITE" id="PS50089">
    <property type="entry name" value="ZF_RING_2"/>
    <property type="match status" value="1"/>
</dbReference>
<dbReference type="Gene3D" id="1.10.8.10">
    <property type="entry name" value="DNA helicase RuvA subunit, C-terminal domain"/>
    <property type="match status" value="1"/>
</dbReference>
<dbReference type="GO" id="GO:0043027">
    <property type="term" value="F:cysteine-type endopeptidase inhibitor activity involved in apoptotic process"/>
    <property type="evidence" value="ECO:0007669"/>
    <property type="project" value="TreeGrafter"/>
</dbReference>